<keyword evidence="1" id="KW-1133">Transmembrane helix</keyword>
<gene>
    <name evidence="3" type="ORF">VT99_11272</name>
    <name evidence="4" type="ORF">VU01_10904</name>
</gene>
<dbReference type="EMBL" id="MTKQ01000127">
    <property type="protein sequence ID" value="RWX48043.1"/>
    <property type="molecule type" value="Genomic_DNA"/>
</dbReference>
<organism evidence="3 5">
    <name type="scientific">Candidatus Electrothrix marina</name>
    <dbReference type="NCBI Taxonomy" id="1859130"/>
    <lineage>
        <taxon>Bacteria</taxon>
        <taxon>Pseudomonadati</taxon>
        <taxon>Thermodesulfobacteriota</taxon>
        <taxon>Desulfobulbia</taxon>
        <taxon>Desulfobulbales</taxon>
        <taxon>Desulfobulbaceae</taxon>
        <taxon>Candidatus Electrothrix</taxon>
    </lineage>
</organism>
<feature type="transmembrane region" description="Helical" evidence="1">
    <location>
        <begin position="207"/>
        <end position="225"/>
    </location>
</feature>
<keyword evidence="1" id="KW-0472">Membrane</keyword>
<proteinExistence type="predicted"/>
<dbReference type="Proteomes" id="UP000286862">
    <property type="component" value="Unassembled WGS sequence"/>
</dbReference>
<comment type="caution">
    <text evidence="3">The sequence shown here is derived from an EMBL/GenBank/DDBJ whole genome shotgun (WGS) entry which is preliminary data.</text>
</comment>
<dbReference type="Pfam" id="PF05901">
    <property type="entry name" value="Excalibur"/>
    <property type="match status" value="1"/>
</dbReference>
<protein>
    <submittedName>
        <fullName evidence="3">Excalibur calcium-binding domain-containing protein</fullName>
    </submittedName>
</protein>
<keyword evidence="6" id="KW-1185">Reference proteome</keyword>
<evidence type="ECO:0000313" key="4">
    <source>
        <dbReference type="EMBL" id="RWX51728.1"/>
    </source>
</evidence>
<feature type="domain" description="Excalibur calcium-binding" evidence="2">
    <location>
        <begin position="261"/>
        <end position="296"/>
    </location>
</feature>
<dbReference type="EMBL" id="MTKS01000090">
    <property type="protein sequence ID" value="RWX51728.1"/>
    <property type="molecule type" value="Genomic_DNA"/>
</dbReference>
<dbReference type="AlphaFoldDB" id="A0A3S3QI53"/>
<evidence type="ECO:0000313" key="5">
    <source>
        <dbReference type="Proteomes" id="UP000286862"/>
    </source>
</evidence>
<evidence type="ECO:0000313" key="6">
    <source>
        <dbReference type="Proteomes" id="UP000288892"/>
    </source>
</evidence>
<evidence type="ECO:0000313" key="3">
    <source>
        <dbReference type="EMBL" id="RWX48043.1"/>
    </source>
</evidence>
<feature type="transmembrane region" description="Helical" evidence="1">
    <location>
        <begin position="151"/>
        <end position="173"/>
    </location>
</feature>
<sequence length="301" mass="34149">MRIQITEKKAGCLLVVLILVSLLHASVSEATEFYLSVAGGNEEKHCDSLQIRENNIACIEQNQVVSYDLSTVEGVQIIDKEKIEFINRFTPGTIKKINASNQRNRDYEETVEQIERSRVGYLIRKLKSVESFADLQKLGEKQYQKYGLNGVLHLFLPLLGVLLVFVGLFWLIIAAFRVHIFWGLGCLLLPFVSLFFLFLHWRSAAKPFMLSVIGVILACSGVYLFDEKRVRLVKEHREQSAARSVKKKAIGQKKSEFSCQGKTRCTQMRSCAEATFYIRNCPGTKMDGDGDGIPCESQWCH</sequence>
<reference evidence="5 6" key="1">
    <citation type="submission" date="2017-01" db="EMBL/GenBank/DDBJ databases">
        <title>The cable genome- insights into the physiology and evolution of filamentous bacteria capable of sulfide oxidation via long distance electron transfer.</title>
        <authorList>
            <person name="Schreiber L."/>
            <person name="Bjerg J.T."/>
            <person name="Boggild A."/>
            <person name="Van De Vossenberg J."/>
            <person name="Meysman F."/>
            <person name="Nielsen L.P."/>
            <person name="Schramm A."/>
            <person name="Kjeldsen K.U."/>
        </authorList>
    </citation>
    <scope>NUCLEOTIDE SEQUENCE [LARGE SCALE GENOMIC DNA]</scope>
    <source>
        <strain evidence="3">A2</strain>
        <strain evidence="4">A5</strain>
    </source>
</reference>
<dbReference type="InterPro" id="IPR008613">
    <property type="entry name" value="Excalibur_Ca-bd_domain"/>
</dbReference>
<dbReference type="Proteomes" id="UP000288892">
    <property type="component" value="Unassembled WGS sequence"/>
</dbReference>
<name>A0A3S3QI53_9BACT</name>
<dbReference type="SMART" id="SM00894">
    <property type="entry name" value="Excalibur"/>
    <property type="match status" value="1"/>
</dbReference>
<evidence type="ECO:0000259" key="2">
    <source>
        <dbReference type="SMART" id="SM00894"/>
    </source>
</evidence>
<accession>A0A3S3QI53</accession>
<feature type="transmembrane region" description="Helical" evidence="1">
    <location>
        <begin position="180"/>
        <end position="201"/>
    </location>
</feature>
<evidence type="ECO:0000256" key="1">
    <source>
        <dbReference type="SAM" id="Phobius"/>
    </source>
</evidence>
<keyword evidence="1" id="KW-0812">Transmembrane</keyword>